<evidence type="ECO:0000313" key="2">
    <source>
        <dbReference type="Proteomes" id="UP000076476"/>
    </source>
</evidence>
<proteinExistence type="predicted"/>
<protein>
    <submittedName>
        <fullName evidence="1">Protein dltD</fullName>
    </submittedName>
</protein>
<dbReference type="Pfam" id="PF11256">
    <property type="entry name" value="SAV0927-like"/>
    <property type="match status" value="1"/>
</dbReference>
<dbReference type="STRING" id="33936.AZI98_01880"/>
<name>A0A165Z1S5_9BACI</name>
<sequence>MDILLEERENQTIYFYCIASNDYRYDLAVIFSNQFFGKAMVMSLQTERFMLMCKEDIDKEEIWADKLGIHCTDTEQCKDFFRTILTNHHLAEQY</sequence>
<comment type="caution">
    <text evidence="1">The sequence shown here is derived from an EMBL/GenBank/DDBJ whole genome shotgun (WGS) entry which is preliminary data.</text>
</comment>
<dbReference type="Proteomes" id="UP000076476">
    <property type="component" value="Unassembled WGS sequence"/>
</dbReference>
<dbReference type="AlphaFoldDB" id="A0A165Z1S5"/>
<dbReference type="OrthoDB" id="2891755at2"/>
<keyword evidence="2" id="KW-1185">Reference proteome</keyword>
<reference evidence="1 2" key="1">
    <citation type="submission" date="2016-04" db="EMBL/GenBank/DDBJ databases">
        <title>Draft genome sequence of Aeribacillus pallidus 8m3 from petroleum reservoir.</title>
        <authorList>
            <person name="Poltaraus A.B."/>
            <person name="Nazina T.N."/>
            <person name="Tourova T.P."/>
            <person name="Malakho S.M."/>
            <person name="Korshunova A.V."/>
            <person name="Sokolova D.S."/>
        </authorList>
    </citation>
    <scope>NUCLEOTIDE SEQUENCE [LARGE SCALE GENOMIC DNA]</scope>
    <source>
        <strain evidence="1 2">8m3</strain>
    </source>
</reference>
<dbReference type="EMBL" id="LWBR01000006">
    <property type="protein sequence ID" value="KZN97724.1"/>
    <property type="molecule type" value="Genomic_DNA"/>
</dbReference>
<dbReference type="InterPro" id="IPR021415">
    <property type="entry name" value="SAV0927-like"/>
</dbReference>
<evidence type="ECO:0000313" key="1">
    <source>
        <dbReference type="EMBL" id="KZN97724.1"/>
    </source>
</evidence>
<gene>
    <name evidence="1" type="ORF">AZI98_01880</name>
</gene>
<organism evidence="1 2">
    <name type="scientific">Aeribacillus pallidus</name>
    <dbReference type="NCBI Taxonomy" id="33936"/>
    <lineage>
        <taxon>Bacteria</taxon>
        <taxon>Bacillati</taxon>
        <taxon>Bacillota</taxon>
        <taxon>Bacilli</taxon>
        <taxon>Bacillales</taxon>
        <taxon>Bacillaceae</taxon>
        <taxon>Aeribacillus</taxon>
    </lineage>
</organism>
<accession>A0A165Z1S5</accession>
<dbReference type="RefSeq" id="WP_063386593.1">
    <property type="nucleotide sequence ID" value="NZ_LWBR01000006.1"/>
</dbReference>